<dbReference type="AlphaFoldDB" id="D7FV04"/>
<evidence type="ECO:0000313" key="8">
    <source>
        <dbReference type="Proteomes" id="UP000002630"/>
    </source>
</evidence>
<dbReference type="GO" id="GO:0004722">
    <property type="term" value="F:protein serine/threonine phosphatase activity"/>
    <property type="evidence" value="ECO:0007669"/>
    <property type="project" value="InterPro"/>
</dbReference>
<dbReference type="eggNOG" id="KOG0698">
    <property type="taxonomic scope" value="Eukaryota"/>
</dbReference>
<evidence type="ECO:0000313" key="7">
    <source>
        <dbReference type="EMBL" id="CBJ31810.1"/>
    </source>
</evidence>
<accession>D7FV04</accession>
<evidence type="ECO:0000256" key="1">
    <source>
        <dbReference type="ARBA" id="ARBA00004170"/>
    </source>
</evidence>
<evidence type="ECO:0000256" key="5">
    <source>
        <dbReference type="RuleBase" id="RU003465"/>
    </source>
</evidence>
<protein>
    <recommendedName>
        <fullName evidence="6">PPM-type phosphatase domain-containing protein</fullName>
    </recommendedName>
</protein>
<dbReference type="Pfam" id="PF00481">
    <property type="entry name" value="PP2C"/>
    <property type="match status" value="1"/>
</dbReference>
<dbReference type="EMBL" id="FN649760">
    <property type="protein sequence ID" value="CBJ31810.1"/>
    <property type="molecule type" value="Genomic_DNA"/>
</dbReference>
<dbReference type="InterPro" id="IPR000222">
    <property type="entry name" value="PP2C_BS"/>
</dbReference>
<dbReference type="GO" id="GO:0016020">
    <property type="term" value="C:membrane"/>
    <property type="evidence" value="ECO:0007669"/>
    <property type="project" value="UniProtKB-SubCell"/>
</dbReference>
<dbReference type="STRING" id="2880.D7FV04"/>
<dbReference type="InParanoid" id="D7FV04"/>
<dbReference type="InterPro" id="IPR001932">
    <property type="entry name" value="PPM-type_phosphatase-like_dom"/>
</dbReference>
<evidence type="ECO:0000256" key="2">
    <source>
        <dbReference type="ARBA" id="ARBA00022723"/>
    </source>
</evidence>
<dbReference type="Proteomes" id="UP000002630">
    <property type="component" value="Unassembled WGS sequence"/>
</dbReference>
<proteinExistence type="inferred from homology"/>
<keyword evidence="3 5" id="KW-0378">Hydrolase</keyword>
<dbReference type="SUPFAM" id="SSF81606">
    <property type="entry name" value="PP2C-like"/>
    <property type="match status" value="1"/>
</dbReference>
<dbReference type="Gene3D" id="3.60.40.10">
    <property type="entry name" value="PPM-type phosphatase domain"/>
    <property type="match status" value="1"/>
</dbReference>
<reference evidence="7 8" key="1">
    <citation type="journal article" date="2010" name="Nature">
        <title>The Ectocarpus genome and the independent evolution of multicellularity in brown algae.</title>
        <authorList>
            <person name="Cock J.M."/>
            <person name="Sterck L."/>
            <person name="Rouze P."/>
            <person name="Scornet D."/>
            <person name="Allen A.E."/>
            <person name="Amoutzias G."/>
            <person name="Anthouard V."/>
            <person name="Artiguenave F."/>
            <person name="Aury J.M."/>
            <person name="Badger J.H."/>
            <person name="Beszteri B."/>
            <person name="Billiau K."/>
            <person name="Bonnet E."/>
            <person name="Bothwell J.H."/>
            <person name="Bowler C."/>
            <person name="Boyen C."/>
            <person name="Brownlee C."/>
            <person name="Carrano C.J."/>
            <person name="Charrier B."/>
            <person name="Cho G.Y."/>
            <person name="Coelho S.M."/>
            <person name="Collen J."/>
            <person name="Corre E."/>
            <person name="Da Silva C."/>
            <person name="Delage L."/>
            <person name="Delaroque N."/>
            <person name="Dittami S.M."/>
            <person name="Doulbeau S."/>
            <person name="Elias M."/>
            <person name="Farnham G."/>
            <person name="Gachon C.M."/>
            <person name="Gschloessl B."/>
            <person name="Heesch S."/>
            <person name="Jabbari K."/>
            <person name="Jubin C."/>
            <person name="Kawai H."/>
            <person name="Kimura K."/>
            <person name="Kloareg B."/>
            <person name="Kupper F.C."/>
            <person name="Lang D."/>
            <person name="Le Bail A."/>
            <person name="Leblanc C."/>
            <person name="Lerouge P."/>
            <person name="Lohr M."/>
            <person name="Lopez P.J."/>
            <person name="Martens C."/>
            <person name="Maumus F."/>
            <person name="Michel G."/>
            <person name="Miranda-Saavedra D."/>
            <person name="Morales J."/>
            <person name="Moreau H."/>
            <person name="Motomura T."/>
            <person name="Nagasato C."/>
            <person name="Napoli C.A."/>
            <person name="Nelson D.R."/>
            <person name="Nyvall-Collen P."/>
            <person name="Peters A.F."/>
            <person name="Pommier C."/>
            <person name="Potin P."/>
            <person name="Poulain J."/>
            <person name="Quesneville H."/>
            <person name="Read B."/>
            <person name="Rensing S.A."/>
            <person name="Ritter A."/>
            <person name="Rousvoal S."/>
            <person name="Samanta M."/>
            <person name="Samson G."/>
            <person name="Schroeder D.C."/>
            <person name="Segurens B."/>
            <person name="Strittmatter M."/>
            <person name="Tonon T."/>
            <person name="Tregear J.W."/>
            <person name="Valentin K."/>
            <person name="von Dassow P."/>
            <person name="Yamagishi T."/>
            <person name="Van de Peer Y."/>
            <person name="Wincker P."/>
        </authorList>
    </citation>
    <scope>NUCLEOTIDE SEQUENCE [LARGE SCALE GENOMIC DNA]</scope>
    <source>
        <strain evidence="8">Ec32 / CCAP1310/4</strain>
    </source>
</reference>
<dbReference type="InterPro" id="IPR015655">
    <property type="entry name" value="PP2C"/>
</dbReference>
<dbReference type="GO" id="GO:0046872">
    <property type="term" value="F:metal ion binding"/>
    <property type="evidence" value="ECO:0007669"/>
    <property type="project" value="UniProtKB-KW"/>
</dbReference>
<keyword evidence="4 5" id="KW-0904">Protein phosphatase</keyword>
<feature type="domain" description="PPM-type phosphatase" evidence="6">
    <location>
        <begin position="1"/>
        <end position="326"/>
    </location>
</feature>
<comment type="subcellular location">
    <subcellularLocation>
        <location evidence="1">Membrane</location>
        <topology evidence="1">Peripheral membrane protein</topology>
    </subcellularLocation>
</comment>
<dbReference type="CDD" id="cd00143">
    <property type="entry name" value="PP2Cc"/>
    <property type="match status" value="1"/>
</dbReference>
<evidence type="ECO:0000256" key="4">
    <source>
        <dbReference type="ARBA" id="ARBA00022912"/>
    </source>
</evidence>
<gene>
    <name evidence="7" type="ORF">Esi_0285_0010</name>
</gene>
<dbReference type="PANTHER" id="PTHR47992">
    <property type="entry name" value="PROTEIN PHOSPHATASE"/>
    <property type="match status" value="1"/>
</dbReference>
<keyword evidence="8" id="KW-1185">Reference proteome</keyword>
<comment type="similarity">
    <text evidence="5">Belongs to the PP2C family.</text>
</comment>
<organism evidence="7 8">
    <name type="scientific">Ectocarpus siliculosus</name>
    <name type="common">Brown alga</name>
    <name type="synonym">Conferva siliculosa</name>
    <dbReference type="NCBI Taxonomy" id="2880"/>
    <lineage>
        <taxon>Eukaryota</taxon>
        <taxon>Sar</taxon>
        <taxon>Stramenopiles</taxon>
        <taxon>Ochrophyta</taxon>
        <taxon>PX clade</taxon>
        <taxon>Phaeophyceae</taxon>
        <taxon>Ectocarpales</taxon>
        <taxon>Ectocarpaceae</taxon>
        <taxon>Ectocarpus</taxon>
    </lineage>
</organism>
<dbReference type="SMART" id="SM00332">
    <property type="entry name" value="PP2Cc"/>
    <property type="match status" value="1"/>
</dbReference>
<evidence type="ECO:0000256" key="3">
    <source>
        <dbReference type="ARBA" id="ARBA00022801"/>
    </source>
</evidence>
<dbReference type="OrthoDB" id="10264738at2759"/>
<dbReference type="PROSITE" id="PS01032">
    <property type="entry name" value="PPM_1"/>
    <property type="match status" value="1"/>
</dbReference>
<keyword evidence="2" id="KW-0479">Metal-binding</keyword>
<dbReference type="InterPro" id="IPR036457">
    <property type="entry name" value="PPM-type-like_dom_sf"/>
</dbReference>
<evidence type="ECO:0000259" key="6">
    <source>
        <dbReference type="PROSITE" id="PS51746"/>
    </source>
</evidence>
<sequence length="326" mass="35520">MGSETCALLCVYDGHGESGDMVSNYVMNEMPNRLAGHPRLHDNPELALQETFEEVDKALREAAKDNEHVYSGTTAAVVLYRDDRVWVANAGDSRVVLGTEKRAGSADGSSAEVEPSGLVPVALSDDHNPDKPEELERIESCGGFVSPPPEEGLSARVWLDQELTRIGLAMSRSIGDHAVKEVGVIATPEIKVRSISEGDAFLVLASDGVWEFMGNQQSNTTSVSEVSWTSVVSGFWVPCWAIGLPEPISDICALRVGELLYDASRARHLPSLLTQYRATTKDQRAVDATFRALCIREVDKEQAGCTGHSRNRCLNLWSSQQAVFCL</sequence>
<dbReference type="PROSITE" id="PS51746">
    <property type="entry name" value="PPM_2"/>
    <property type="match status" value="1"/>
</dbReference>
<name>D7FV04_ECTSI</name>